<feature type="compositionally biased region" description="Basic and acidic residues" evidence="1">
    <location>
        <begin position="99"/>
        <end position="108"/>
    </location>
</feature>
<proteinExistence type="predicted"/>
<feature type="region of interest" description="Disordered" evidence="1">
    <location>
        <begin position="92"/>
        <end position="113"/>
    </location>
</feature>
<feature type="region of interest" description="Disordered" evidence="1">
    <location>
        <begin position="1"/>
        <end position="65"/>
    </location>
</feature>
<gene>
    <name evidence="2" type="ORF">AVDCRST_MAG11-1442</name>
</gene>
<evidence type="ECO:0000256" key="1">
    <source>
        <dbReference type="SAM" id="MobiDB-lite"/>
    </source>
</evidence>
<dbReference type="AlphaFoldDB" id="A0A6J4KML7"/>
<evidence type="ECO:0000313" key="2">
    <source>
        <dbReference type="EMBL" id="CAA9310299.1"/>
    </source>
</evidence>
<sequence>PVGAAEPLAADLAGRAPPVTVSNDLAPVPAEDAISGSRSEEPGPTLYPPGVPDAPDDYALDGAQGAVGSPSPVYLPDDAAGWTAAAAAVSTGRVGASADRTEPVDRADTTAATTDESRLAARLRLLADEVEARAIAAQGYTAGMRDSEALVTLLGALLRAER</sequence>
<organism evidence="2">
    <name type="scientific">uncultured Gemmatimonadaceae bacterium</name>
    <dbReference type="NCBI Taxonomy" id="246130"/>
    <lineage>
        <taxon>Bacteria</taxon>
        <taxon>Pseudomonadati</taxon>
        <taxon>Gemmatimonadota</taxon>
        <taxon>Gemmatimonadia</taxon>
        <taxon>Gemmatimonadales</taxon>
        <taxon>Gemmatimonadaceae</taxon>
        <taxon>environmental samples</taxon>
    </lineage>
</organism>
<protein>
    <submittedName>
        <fullName evidence="2">Uncharacterized protein</fullName>
    </submittedName>
</protein>
<reference evidence="2" key="1">
    <citation type="submission" date="2020-02" db="EMBL/GenBank/DDBJ databases">
        <authorList>
            <person name="Meier V. D."/>
        </authorList>
    </citation>
    <scope>NUCLEOTIDE SEQUENCE</scope>
    <source>
        <strain evidence="2">AVDCRST_MAG11</strain>
    </source>
</reference>
<accession>A0A6J4KML7</accession>
<name>A0A6J4KML7_9BACT</name>
<feature type="non-terminal residue" evidence="2">
    <location>
        <position position="1"/>
    </location>
</feature>
<dbReference type="EMBL" id="CADCTU010000329">
    <property type="protein sequence ID" value="CAA9310299.1"/>
    <property type="molecule type" value="Genomic_DNA"/>
</dbReference>